<name>A0ABP7ASG0_9ACTN</name>
<dbReference type="Proteomes" id="UP001501074">
    <property type="component" value="Unassembled WGS sequence"/>
</dbReference>
<dbReference type="EMBL" id="BAAAZO010000013">
    <property type="protein sequence ID" value="GAA3639592.1"/>
    <property type="molecule type" value="Genomic_DNA"/>
</dbReference>
<proteinExistence type="predicted"/>
<evidence type="ECO:0000313" key="2">
    <source>
        <dbReference type="EMBL" id="GAA3639592.1"/>
    </source>
</evidence>
<dbReference type="Pfam" id="PF24254">
    <property type="entry name" value="DUF7455"/>
    <property type="match status" value="1"/>
</dbReference>
<sequence length="75" mass="7842">MGAAIAQETLTAADRCDRCGARAYMRVTLPAGGELLFCAHHGHAHKDALAAAEALIQDETKNLSPTPATAPEGER</sequence>
<dbReference type="InterPro" id="IPR055878">
    <property type="entry name" value="DUF7455"/>
</dbReference>
<gene>
    <name evidence="2" type="ORF">GCM10022223_68310</name>
</gene>
<comment type="caution">
    <text evidence="2">The sequence shown here is derived from an EMBL/GenBank/DDBJ whole genome shotgun (WGS) entry which is preliminary data.</text>
</comment>
<keyword evidence="3" id="KW-1185">Reference proteome</keyword>
<protein>
    <recommendedName>
        <fullName evidence="1">DUF7455 domain-containing protein</fullName>
    </recommendedName>
</protein>
<accession>A0ABP7ASG0</accession>
<organism evidence="2 3">
    <name type="scientific">Kineosporia mesophila</name>
    <dbReference type="NCBI Taxonomy" id="566012"/>
    <lineage>
        <taxon>Bacteria</taxon>
        <taxon>Bacillati</taxon>
        <taxon>Actinomycetota</taxon>
        <taxon>Actinomycetes</taxon>
        <taxon>Kineosporiales</taxon>
        <taxon>Kineosporiaceae</taxon>
        <taxon>Kineosporia</taxon>
    </lineage>
</organism>
<evidence type="ECO:0000259" key="1">
    <source>
        <dbReference type="Pfam" id="PF24254"/>
    </source>
</evidence>
<feature type="domain" description="DUF7455" evidence="1">
    <location>
        <begin position="10"/>
        <end position="62"/>
    </location>
</feature>
<reference evidence="3" key="1">
    <citation type="journal article" date="2019" name="Int. J. Syst. Evol. Microbiol.">
        <title>The Global Catalogue of Microorganisms (GCM) 10K type strain sequencing project: providing services to taxonomists for standard genome sequencing and annotation.</title>
        <authorList>
            <consortium name="The Broad Institute Genomics Platform"/>
            <consortium name="The Broad Institute Genome Sequencing Center for Infectious Disease"/>
            <person name="Wu L."/>
            <person name="Ma J."/>
        </authorList>
    </citation>
    <scope>NUCLEOTIDE SEQUENCE [LARGE SCALE GENOMIC DNA]</scope>
    <source>
        <strain evidence="3">JCM 16902</strain>
    </source>
</reference>
<dbReference type="RefSeq" id="WP_231486468.1">
    <property type="nucleotide sequence ID" value="NZ_BAAAZO010000013.1"/>
</dbReference>
<evidence type="ECO:0000313" key="3">
    <source>
        <dbReference type="Proteomes" id="UP001501074"/>
    </source>
</evidence>